<evidence type="ECO:0000313" key="1">
    <source>
        <dbReference type="Proteomes" id="UP000887565"/>
    </source>
</evidence>
<name>A0A915KKK9_ROMCU</name>
<proteinExistence type="predicted"/>
<sequence length="110" mass="12736">MNKGSAPTDGRHHDGAKTSFGWRKCCVKRSCWTKHSKLDFFDRLFECPCKLNNIQNEPKSCDIEIHDKTEHVGDLIMVSSEAMDDEDSVHRRVIRAAINENKSRGTWFQR</sequence>
<evidence type="ECO:0000313" key="2">
    <source>
        <dbReference type="WBParaSite" id="nRc.2.0.1.t38370-RA"/>
    </source>
</evidence>
<dbReference type="Proteomes" id="UP000887565">
    <property type="component" value="Unplaced"/>
</dbReference>
<protein>
    <submittedName>
        <fullName evidence="2">Uncharacterized protein</fullName>
    </submittedName>
</protein>
<organism evidence="1 2">
    <name type="scientific">Romanomermis culicivorax</name>
    <name type="common">Nematode worm</name>
    <dbReference type="NCBI Taxonomy" id="13658"/>
    <lineage>
        <taxon>Eukaryota</taxon>
        <taxon>Metazoa</taxon>
        <taxon>Ecdysozoa</taxon>
        <taxon>Nematoda</taxon>
        <taxon>Enoplea</taxon>
        <taxon>Dorylaimia</taxon>
        <taxon>Mermithida</taxon>
        <taxon>Mermithoidea</taxon>
        <taxon>Mermithidae</taxon>
        <taxon>Romanomermis</taxon>
    </lineage>
</organism>
<reference evidence="2" key="1">
    <citation type="submission" date="2022-11" db="UniProtKB">
        <authorList>
            <consortium name="WormBaseParasite"/>
        </authorList>
    </citation>
    <scope>IDENTIFICATION</scope>
</reference>
<keyword evidence="1" id="KW-1185">Reference proteome</keyword>
<dbReference type="WBParaSite" id="nRc.2.0.1.t38370-RA">
    <property type="protein sequence ID" value="nRc.2.0.1.t38370-RA"/>
    <property type="gene ID" value="nRc.2.0.1.g38370"/>
</dbReference>
<dbReference type="AlphaFoldDB" id="A0A915KKK9"/>
<accession>A0A915KKK9</accession>